<keyword evidence="3" id="KW-1185">Reference proteome</keyword>
<protein>
    <recommendedName>
        <fullName evidence="4">RNA polymerase I-specific transcription initiation factor RRN3</fullName>
    </recommendedName>
</protein>
<evidence type="ECO:0000313" key="2">
    <source>
        <dbReference type="EMBL" id="CAL4062115.1"/>
    </source>
</evidence>
<evidence type="ECO:0000313" key="3">
    <source>
        <dbReference type="Proteomes" id="UP001497623"/>
    </source>
</evidence>
<accession>A0AAV2PPK2</accession>
<feature type="region of interest" description="Disordered" evidence="1">
    <location>
        <begin position="380"/>
        <end position="412"/>
    </location>
</feature>
<sequence>MENQSSPIDNYLLELLDPLTTPEKALQLLSFPCFSPEAYTRKNDPVLIFLAYMRFIIARQPEAVVNGIWEKILKNIIKYSRNISDYVDDNHIRFTPVGNRPQVHRWLRKALLCPRMCPNPYIRLELFRLIRVLCHSYSGNMSQKDWSDIDDTLGLVCGTFIHTISEIQPQHLCPSGDEFWFEMLFGIIDLSFIFRRYAKFLKEKLQKIITDGILKQIQKNNSLDVESIEVMFISNCIQLIGTFTVMYGSKPSIEHLNYLLNFFLNNIGSLIYSEDLSNELGNTDPLVQFSYVISHLPDAFHPCIIETVCDLTSAIFNYSIRDSDHQLHLRDRMAEGLGVCTNSWDLPGLLLSRQIHGPAQVRKHALLLRYSLPVYYEFESDSEDSYSGDNEDEDRDTEVTDSEESEDEEIND</sequence>
<organism evidence="2 3">
    <name type="scientific">Meganyctiphanes norvegica</name>
    <name type="common">Northern krill</name>
    <name type="synonym">Thysanopoda norvegica</name>
    <dbReference type="NCBI Taxonomy" id="48144"/>
    <lineage>
        <taxon>Eukaryota</taxon>
        <taxon>Metazoa</taxon>
        <taxon>Ecdysozoa</taxon>
        <taxon>Arthropoda</taxon>
        <taxon>Crustacea</taxon>
        <taxon>Multicrustacea</taxon>
        <taxon>Malacostraca</taxon>
        <taxon>Eumalacostraca</taxon>
        <taxon>Eucarida</taxon>
        <taxon>Euphausiacea</taxon>
        <taxon>Euphausiidae</taxon>
        <taxon>Meganyctiphanes</taxon>
    </lineage>
</organism>
<dbReference type="EMBL" id="CAXKWB010000732">
    <property type="protein sequence ID" value="CAL4062115.1"/>
    <property type="molecule type" value="Genomic_DNA"/>
</dbReference>
<comment type="caution">
    <text evidence="2">The sequence shown here is derived from an EMBL/GenBank/DDBJ whole genome shotgun (WGS) entry which is preliminary data.</text>
</comment>
<evidence type="ECO:0008006" key="4">
    <source>
        <dbReference type="Google" id="ProtNLM"/>
    </source>
</evidence>
<name>A0AAV2PPK2_MEGNR</name>
<dbReference type="AlphaFoldDB" id="A0AAV2PPK2"/>
<gene>
    <name evidence="2" type="ORF">MNOR_LOCUS2414</name>
</gene>
<proteinExistence type="predicted"/>
<reference evidence="2 3" key="1">
    <citation type="submission" date="2024-05" db="EMBL/GenBank/DDBJ databases">
        <authorList>
            <person name="Wallberg A."/>
        </authorList>
    </citation>
    <scope>NUCLEOTIDE SEQUENCE [LARGE SCALE GENOMIC DNA]</scope>
</reference>
<evidence type="ECO:0000256" key="1">
    <source>
        <dbReference type="SAM" id="MobiDB-lite"/>
    </source>
</evidence>
<dbReference type="Proteomes" id="UP001497623">
    <property type="component" value="Unassembled WGS sequence"/>
</dbReference>